<dbReference type="Pfam" id="PF19051">
    <property type="entry name" value="GFO_IDH_MocA_C2"/>
    <property type="match status" value="1"/>
</dbReference>
<dbReference type="PROSITE" id="PS51318">
    <property type="entry name" value="TAT"/>
    <property type="match status" value="1"/>
</dbReference>
<evidence type="ECO:0000259" key="1">
    <source>
        <dbReference type="Pfam" id="PF01408"/>
    </source>
</evidence>
<evidence type="ECO:0000313" key="4">
    <source>
        <dbReference type="Proteomes" id="UP000004478"/>
    </source>
</evidence>
<name>K1KZ33_CECL9</name>
<dbReference type="InterPro" id="IPR000683">
    <property type="entry name" value="Gfo/Idh/MocA-like_OxRdtase_N"/>
</dbReference>
<feature type="domain" description="Gfo/Idh/MocA-like oxidoreductase N-terminal" evidence="1">
    <location>
        <begin position="40"/>
        <end position="163"/>
    </location>
</feature>
<gene>
    <name evidence="3" type="primary">iolG_7</name>
    <name evidence="3" type="ORF">B879_01931</name>
</gene>
<dbReference type="PANTHER" id="PTHR43818">
    <property type="entry name" value="BCDNA.GH03377"/>
    <property type="match status" value="1"/>
</dbReference>
<dbReference type="SUPFAM" id="SSF51735">
    <property type="entry name" value="NAD(P)-binding Rossmann-fold domains"/>
    <property type="match status" value="1"/>
</dbReference>
<dbReference type="InterPro" id="IPR006311">
    <property type="entry name" value="TAT_signal"/>
</dbReference>
<dbReference type="EC" id="1.1.1.18" evidence="3"/>
<dbReference type="RefSeq" id="WP_009184961.1">
    <property type="nucleotide sequence ID" value="NZ_AMGM01000025.1"/>
</dbReference>
<dbReference type="GO" id="GO:0050112">
    <property type="term" value="F:inositol 2-dehydrogenase (NAD+) activity"/>
    <property type="evidence" value="ECO:0007669"/>
    <property type="project" value="UniProtKB-EC"/>
</dbReference>
<dbReference type="PATRIC" id="fig|1225176.3.peg.2059"/>
<protein>
    <submittedName>
        <fullName evidence="3">Inositol 2-dehydrogenase</fullName>
        <ecNumber evidence="3">1.1.1.18</ecNumber>
    </submittedName>
</protein>
<dbReference type="OrthoDB" id="9763611at2"/>
<dbReference type="PANTHER" id="PTHR43818:SF5">
    <property type="entry name" value="OXIDOREDUCTASE FAMILY PROTEIN"/>
    <property type="match status" value="1"/>
</dbReference>
<dbReference type="SUPFAM" id="SSF55347">
    <property type="entry name" value="Glyceraldehyde-3-phosphate dehydrogenase-like, C-terminal domain"/>
    <property type="match status" value="1"/>
</dbReference>
<reference evidence="3 4" key="1">
    <citation type="journal article" date="2012" name="J. Bacteriol.">
        <title>Draft Genome Sequence of Cecembia lonarensis Strain LW9T, Isolated from Lonar Lake, a Haloalkaline Lake in India.</title>
        <authorList>
            <person name="Shivaji S."/>
            <person name="Ara S."/>
            <person name="Singh A."/>
            <person name="Pinnaka A.K."/>
        </authorList>
    </citation>
    <scope>NUCLEOTIDE SEQUENCE [LARGE SCALE GENOMIC DNA]</scope>
    <source>
        <strain evidence="3 4">LW9</strain>
    </source>
</reference>
<proteinExistence type="predicted"/>
<dbReference type="InterPro" id="IPR043906">
    <property type="entry name" value="Gfo/Idh/MocA_OxRdtase_bact_C"/>
</dbReference>
<dbReference type="Gene3D" id="3.40.50.720">
    <property type="entry name" value="NAD(P)-binding Rossmann-like Domain"/>
    <property type="match status" value="1"/>
</dbReference>
<evidence type="ECO:0000313" key="3">
    <source>
        <dbReference type="EMBL" id="EKB49445.1"/>
    </source>
</evidence>
<organism evidence="3 4">
    <name type="scientific">Cecembia lonarensis (strain CCUG 58316 / KCTC 22772 / LW9)</name>
    <dbReference type="NCBI Taxonomy" id="1225176"/>
    <lineage>
        <taxon>Bacteria</taxon>
        <taxon>Pseudomonadati</taxon>
        <taxon>Bacteroidota</taxon>
        <taxon>Cytophagia</taxon>
        <taxon>Cytophagales</taxon>
        <taxon>Cyclobacteriaceae</taxon>
        <taxon>Cecembia</taxon>
    </lineage>
</organism>
<dbReference type="Pfam" id="PF01408">
    <property type="entry name" value="GFO_IDH_MocA"/>
    <property type="match status" value="1"/>
</dbReference>
<feature type="domain" description="Gfo/Idh/MocA-like oxidoreductase bacterial type C-terminal" evidence="2">
    <location>
        <begin position="198"/>
        <end position="281"/>
    </location>
</feature>
<keyword evidence="4" id="KW-1185">Reference proteome</keyword>
<dbReference type="Gene3D" id="3.30.360.10">
    <property type="entry name" value="Dihydrodipicolinate Reductase, domain 2"/>
    <property type="match status" value="1"/>
</dbReference>
<dbReference type="InterPro" id="IPR036291">
    <property type="entry name" value="NAD(P)-bd_dom_sf"/>
</dbReference>
<comment type="caution">
    <text evidence="3">The sequence shown here is derived from an EMBL/GenBank/DDBJ whole genome shotgun (WGS) entry which is preliminary data.</text>
</comment>
<sequence>MKPSRRKFIRQTALSTLGIGALSIESSMAWSKKNPPSDQVNVALIGCNGHGFGILRHHLQVPGVNCVAIADVDQNVLERRSQEIKNSHGHQPKQYADFRKLLENKDIDAVIIGTPDHWHCLQMVYACQAGKDVYVEKPLANSIGECQIMVDAANYYKRVVQVGQQQRSGYTFMEPIRLIKEGHIGKIRKVNIWSNFNYGTGAMPAEDDEIPQGVDYDFWLGPAPKRPFNRNRFHGSWRHFWDYGGGLMSDWGVHLLDMGVWAMNNPKAPGKVITQASNTSSDIRNRETFDSMAVLYPHDEFTIQWDMLGGIQQGPYGKPYGIAFIGERATIVADRRSFEIFPEWDSDKKGPKIDPLSFTEGRESHNLHVENFVDCVKSRKSPICPPEIGRIAALYAHIPNISGRIGESVLEWDDQKQVFKNNQRANDFILPTYRSPWEIPKIPK</sequence>
<accession>K1KZ33</accession>
<dbReference type="EMBL" id="AMGM01000025">
    <property type="protein sequence ID" value="EKB49445.1"/>
    <property type="molecule type" value="Genomic_DNA"/>
</dbReference>
<keyword evidence="3" id="KW-0560">Oxidoreductase</keyword>
<dbReference type="GO" id="GO:0000166">
    <property type="term" value="F:nucleotide binding"/>
    <property type="evidence" value="ECO:0007669"/>
    <property type="project" value="InterPro"/>
</dbReference>
<dbReference type="AlphaFoldDB" id="K1KZ33"/>
<evidence type="ECO:0000259" key="2">
    <source>
        <dbReference type="Pfam" id="PF19051"/>
    </source>
</evidence>
<dbReference type="Proteomes" id="UP000004478">
    <property type="component" value="Unassembled WGS sequence"/>
</dbReference>
<dbReference type="InterPro" id="IPR050463">
    <property type="entry name" value="Gfo/Idh/MocA_oxidrdct_glycsds"/>
</dbReference>